<feature type="signal peptide" evidence="1">
    <location>
        <begin position="1"/>
        <end position="22"/>
    </location>
</feature>
<organism evidence="2 3">
    <name type="scientific">Isoalcanivorax pacificus W11-5</name>
    <dbReference type="NCBI Taxonomy" id="391936"/>
    <lineage>
        <taxon>Bacteria</taxon>
        <taxon>Pseudomonadati</taxon>
        <taxon>Pseudomonadota</taxon>
        <taxon>Gammaproteobacteria</taxon>
        <taxon>Oceanospirillales</taxon>
        <taxon>Alcanivoracaceae</taxon>
        <taxon>Isoalcanivorax</taxon>
    </lineage>
</organism>
<evidence type="ECO:0000313" key="2">
    <source>
        <dbReference type="EMBL" id="AJD47822.1"/>
    </source>
</evidence>
<gene>
    <name evidence="2" type="ORF">S7S_07030</name>
</gene>
<dbReference type="AlphaFoldDB" id="A0A0B4XND8"/>
<dbReference type="KEGG" id="apac:S7S_07030"/>
<name>A0A0B4XND8_9GAMM</name>
<reference evidence="2 3" key="1">
    <citation type="journal article" date="2012" name="J. Bacteriol.">
        <title>Genome sequence of an alkane-degrading bacterium, Alcanivorax pacificus type strain W11-5, isolated from deep sea sediment.</title>
        <authorList>
            <person name="Lai Q."/>
            <person name="Shao Z."/>
        </authorList>
    </citation>
    <scope>NUCLEOTIDE SEQUENCE [LARGE SCALE GENOMIC DNA]</scope>
    <source>
        <strain evidence="2 3">W11-5</strain>
    </source>
</reference>
<dbReference type="RefSeq" id="WP_008740493.1">
    <property type="nucleotide sequence ID" value="NZ_CP004387.1"/>
</dbReference>
<dbReference type="Proteomes" id="UP000006764">
    <property type="component" value="Chromosome"/>
</dbReference>
<dbReference type="HOGENOM" id="CLU_2314183_0_0_6"/>
<proteinExistence type="predicted"/>
<dbReference type="EMBL" id="CP004387">
    <property type="protein sequence ID" value="AJD47822.1"/>
    <property type="molecule type" value="Genomic_DNA"/>
</dbReference>
<feature type="chain" id="PRO_5002097333" evidence="1">
    <location>
        <begin position="23"/>
        <end position="99"/>
    </location>
</feature>
<evidence type="ECO:0000313" key="3">
    <source>
        <dbReference type="Proteomes" id="UP000006764"/>
    </source>
</evidence>
<keyword evidence="1" id="KW-0732">Signal</keyword>
<evidence type="ECO:0000256" key="1">
    <source>
        <dbReference type="SAM" id="SignalP"/>
    </source>
</evidence>
<dbReference type="OrthoDB" id="6184298at2"/>
<protein>
    <submittedName>
        <fullName evidence="2">Uncharacterized protein</fullName>
    </submittedName>
</protein>
<keyword evidence="3" id="KW-1185">Reference proteome</keyword>
<accession>A0A0B4XND8</accession>
<sequence>MKKMGYRVLALMVAFWAVSSWADISETAHTAQSAIETVLADGEGEVCPASVAVEGEAEGAGIMLASGCCKICRKGKACGNSCINRSYTCRRPPGCACDG</sequence>